<reference evidence="1 2" key="1">
    <citation type="submission" date="2020-08" db="EMBL/GenBank/DDBJ databases">
        <title>Genomic Encyclopedia of Type Strains, Phase III (KMG-III): the genomes of soil and plant-associated and newly described type strains.</title>
        <authorList>
            <person name="Whitman W."/>
        </authorList>
    </citation>
    <scope>NUCLEOTIDE SEQUENCE [LARGE SCALE GENOMIC DNA]</scope>
    <source>
        <strain evidence="1 2">CECT 8803</strain>
    </source>
</reference>
<dbReference type="EMBL" id="JACHXA010000005">
    <property type="protein sequence ID" value="MBB3065793.1"/>
    <property type="molecule type" value="Genomic_DNA"/>
</dbReference>
<gene>
    <name evidence="1" type="ORF">FHR98_002089</name>
</gene>
<protein>
    <submittedName>
        <fullName evidence="1">Putative AlkP superfamily pyrophosphatase or phosphodiesterase</fullName>
    </submittedName>
</protein>
<name>A0A839SXW4_9PROT</name>
<dbReference type="PANTHER" id="PTHR10151">
    <property type="entry name" value="ECTONUCLEOTIDE PYROPHOSPHATASE/PHOSPHODIESTERASE"/>
    <property type="match status" value="1"/>
</dbReference>
<dbReference type="InterPro" id="IPR017850">
    <property type="entry name" value="Alkaline_phosphatase_core_sf"/>
</dbReference>
<sequence length="276" mass="30304">MTSKVMLVVIDGLGFQTAVEHCGFLESLVQAGKARRWKMASVLPSLSVPIYETLHSGVQPHDHGITSNDNVRMTGTDHVFKVARAQGRRTGAVAHFNFSELFNRAPFDPIEDMEVNDESRCVQYGRFYLQHGKTRFNIGLASEADLLNQASILVHRHAPDYLLLHSSGCDSVGHLYGGESPEYKKQAWATDDQIAQHLHRWQGAGYRVLVTADHGMSAFGHHGGNTDDVRMVAFYDIGHPKGGAAPELADQLSVAPTILDRMGLKIPKAMTAPPLP</sequence>
<dbReference type="Proteomes" id="UP000581135">
    <property type="component" value="Unassembled WGS sequence"/>
</dbReference>
<dbReference type="RefSeq" id="WP_183416616.1">
    <property type="nucleotide sequence ID" value="NZ_JACHXA010000005.1"/>
</dbReference>
<comment type="caution">
    <text evidence="1">The sequence shown here is derived from an EMBL/GenBank/DDBJ whole genome shotgun (WGS) entry which is preliminary data.</text>
</comment>
<dbReference type="GO" id="GO:0016787">
    <property type="term" value="F:hydrolase activity"/>
    <property type="evidence" value="ECO:0007669"/>
    <property type="project" value="UniProtKB-ARBA"/>
</dbReference>
<dbReference type="Pfam" id="PF01663">
    <property type="entry name" value="Phosphodiest"/>
    <property type="match status" value="1"/>
</dbReference>
<dbReference type="PANTHER" id="PTHR10151:SF120">
    <property type="entry name" value="BIS(5'-ADENOSYL)-TRIPHOSPHATASE"/>
    <property type="match status" value="1"/>
</dbReference>
<organism evidence="1 2">
    <name type="scientific">Limibacillus halophilus</name>
    <dbReference type="NCBI Taxonomy" id="1579333"/>
    <lineage>
        <taxon>Bacteria</taxon>
        <taxon>Pseudomonadati</taxon>
        <taxon>Pseudomonadota</taxon>
        <taxon>Alphaproteobacteria</taxon>
        <taxon>Rhodospirillales</taxon>
        <taxon>Rhodovibrionaceae</taxon>
        <taxon>Limibacillus</taxon>
    </lineage>
</organism>
<keyword evidence="2" id="KW-1185">Reference proteome</keyword>
<evidence type="ECO:0000313" key="1">
    <source>
        <dbReference type="EMBL" id="MBB3065793.1"/>
    </source>
</evidence>
<accession>A0A839SXW4</accession>
<evidence type="ECO:0000313" key="2">
    <source>
        <dbReference type="Proteomes" id="UP000581135"/>
    </source>
</evidence>
<dbReference type="SUPFAM" id="SSF53649">
    <property type="entry name" value="Alkaline phosphatase-like"/>
    <property type="match status" value="1"/>
</dbReference>
<proteinExistence type="predicted"/>
<dbReference type="InterPro" id="IPR002591">
    <property type="entry name" value="Phosphodiest/P_Trfase"/>
</dbReference>
<dbReference type="Gene3D" id="3.40.720.10">
    <property type="entry name" value="Alkaline Phosphatase, subunit A"/>
    <property type="match status" value="1"/>
</dbReference>
<dbReference type="AlphaFoldDB" id="A0A839SXW4"/>